<reference evidence="2" key="1">
    <citation type="submission" date="2021-03" db="EMBL/GenBank/DDBJ databases">
        <title>Draft genome sequence of rust myrtle Austropuccinia psidii MF-1, a brazilian biotype.</title>
        <authorList>
            <person name="Quecine M.C."/>
            <person name="Pachon D.M.R."/>
            <person name="Bonatelli M.L."/>
            <person name="Correr F.H."/>
            <person name="Franceschini L.M."/>
            <person name="Leite T.F."/>
            <person name="Margarido G.R.A."/>
            <person name="Almeida C.A."/>
            <person name="Ferrarezi J.A."/>
            <person name="Labate C.A."/>
        </authorList>
    </citation>
    <scope>NUCLEOTIDE SEQUENCE</scope>
    <source>
        <strain evidence="2">MF-1</strain>
    </source>
</reference>
<dbReference type="AlphaFoldDB" id="A0A9Q3PVZ4"/>
<evidence type="ECO:0000313" key="3">
    <source>
        <dbReference type="Proteomes" id="UP000765509"/>
    </source>
</evidence>
<name>A0A9Q3PVZ4_9BASI</name>
<feature type="compositionally biased region" description="Polar residues" evidence="1">
    <location>
        <begin position="128"/>
        <end position="159"/>
    </location>
</feature>
<dbReference type="Proteomes" id="UP000765509">
    <property type="component" value="Unassembled WGS sequence"/>
</dbReference>
<gene>
    <name evidence="2" type="ORF">O181_115883</name>
</gene>
<feature type="compositionally biased region" description="Polar residues" evidence="1">
    <location>
        <begin position="48"/>
        <end position="76"/>
    </location>
</feature>
<comment type="caution">
    <text evidence="2">The sequence shown here is derived from an EMBL/GenBank/DDBJ whole genome shotgun (WGS) entry which is preliminary data.</text>
</comment>
<protein>
    <submittedName>
        <fullName evidence="2">Uncharacterized protein</fullName>
    </submittedName>
</protein>
<proteinExistence type="predicted"/>
<keyword evidence="3" id="KW-1185">Reference proteome</keyword>
<feature type="compositionally biased region" description="Low complexity" evidence="1">
    <location>
        <begin position="160"/>
        <end position="178"/>
    </location>
</feature>
<feature type="region of interest" description="Disordered" evidence="1">
    <location>
        <begin position="128"/>
        <end position="186"/>
    </location>
</feature>
<organism evidence="2 3">
    <name type="scientific">Austropuccinia psidii MF-1</name>
    <dbReference type="NCBI Taxonomy" id="1389203"/>
    <lineage>
        <taxon>Eukaryota</taxon>
        <taxon>Fungi</taxon>
        <taxon>Dikarya</taxon>
        <taxon>Basidiomycota</taxon>
        <taxon>Pucciniomycotina</taxon>
        <taxon>Pucciniomycetes</taxon>
        <taxon>Pucciniales</taxon>
        <taxon>Sphaerophragmiaceae</taxon>
        <taxon>Austropuccinia</taxon>
    </lineage>
</organism>
<sequence>MWVSVRVADKIGLRVGDAIGYLIQFADCTPPKTVINSRAQVSKLTLINQSFSPNKSQNKNPSQPSSHNEITYSDSINSPSNPSTCDSSSISYSNLQKSAPKSCKQQSLPNLDLIQSYLHLNQDMINNTPIESQPLSNDDSSIGTAFQPNSQRHPSQYLASSSSCNHLNPSSSSSMNSNADGNPQPQFRSIYLLNQSHPTISSSMSTNLIHPPPLNPIPIINCSSSNQIPSRPFYHPHCFN</sequence>
<evidence type="ECO:0000256" key="1">
    <source>
        <dbReference type="SAM" id="MobiDB-lite"/>
    </source>
</evidence>
<feature type="compositionally biased region" description="Low complexity" evidence="1">
    <location>
        <begin position="77"/>
        <end position="91"/>
    </location>
</feature>
<feature type="region of interest" description="Disordered" evidence="1">
    <location>
        <begin position="48"/>
        <end position="92"/>
    </location>
</feature>
<dbReference type="OrthoDB" id="10253254at2759"/>
<dbReference type="EMBL" id="AVOT02097777">
    <property type="protein sequence ID" value="MBW0576168.1"/>
    <property type="molecule type" value="Genomic_DNA"/>
</dbReference>
<accession>A0A9Q3PVZ4</accession>
<evidence type="ECO:0000313" key="2">
    <source>
        <dbReference type="EMBL" id="MBW0576168.1"/>
    </source>
</evidence>